<sequence length="327" mass="36309">MVWSDIHHREDRNGIFIRVDDTHTLYVEEHGSRNGVPVVILHGGPGAGISSRQVQTFDPSAFRIITFDQRGAGKSTPHASLTGNTTDALIADIEAVRMELGIDRWLVAGGSWGSCLALAYGQAYPQRCLGFRLHGIFLAGREDIDWWFNGVRSIFPDEWEEFAGFIPEAERGDLLAAYHRRLTSGNAQEEAAAALSLRGFSAKTQTFLPDPAHVAALLDPKAALAVARIFTHYCVNGAFMTPGQLLANMDRIRHLPCQIVHGRYDTVTPMLTAWRLHRAWPEAGFTIVTEANHQSTKGPLFDELKAASERLWHQLGEKQGMKAEHKH</sequence>
<dbReference type="InterPro" id="IPR029058">
    <property type="entry name" value="AB_hydrolase_fold"/>
</dbReference>
<dbReference type="GO" id="GO:0005737">
    <property type="term" value="C:cytoplasm"/>
    <property type="evidence" value="ECO:0007669"/>
    <property type="project" value="UniProtKB-SubCell"/>
</dbReference>
<evidence type="ECO:0000313" key="16">
    <source>
        <dbReference type="Proteomes" id="UP000320653"/>
    </source>
</evidence>
<gene>
    <name evidence="15" type="ORF">FHW37_101632</name>
</gene>
<evidence type="ECO:0000256" key="13">
    <source>
        <dbReference type="RuleBase" id="RU003421"/>
    </source>
</evidence>
<evidence type="ECO:0000256" key="7">
    <source>
        <dbReference type="ARBA" id="ARBA00022490"/>
    </source>
</evidence>
<evidence type="ECO:0000256" key="9">
    <source>
        <dbReference type="ARBA" id="ARBA00022801"/>
    </source>
</evidence>
<dbReference type="Proteomes" id="UP000320653">
    <property type="component" value="Unassembled WGS sequence"/>
</dbReference>
<dbReference type="AlphaFoldDB" id="A0A561R8A0"/>
<dbReference type="Gene3D" id="3.40.50.1820">
    <property type="entry name" value="alpha/beta hydrolase"/>
    <property type="match status" value="1"/>
</dbReference>
<evidence type="ECO:0000256" key="12">
    <source>
        <dbReference type="PIRSR" id="PIRSR006431-1"/>
    </source>
</evidence>
<evidence type="ECO:0000256" key="6">
    <source>
        <dbReference type="ARBA" id="ARBA00022438"/>
    </source>
</evidence>
<dbReference type="PRINTS" id="PR00793">
    <property type="entry name" value="PROAMNOPTASE"/>
</dbReference>
<dbReference type="GO" id="GO:0004177">
    <property type="term" value="F:aminopeptidase activity"/>
    <property type="evidence" value="ECO:0007669"/>
    <property type="project" value="UniProtKB-UniRule"/>
</dbReference>
<evidence type="ECO:0000256" key="4">
    <source>
        <dbReference type="ARBA" id="ARBA00012568"/>
    </source>
</evidence>
<dbReference type="PANTHER" id="PTHR43722">
    <property type="entry name" value="PROLINE IMINOPEPTIDASE"/>
    <property type="match status" value="1"/>
</dbReference>
<comment type="caution">
    <text evidence="15">The sequence shown here is derived from an EMBL/GenBank/DDBJ whole genome shotgun (WGS) entry which is preliminary data.</text>
</comment>
<reference evidence="15 16" key="1">
    <citation type="submission" date="2019-06" db="EMBL/GenBank/DDBJ databases">
        <title>Sorghum-associated microbial communities from plants grown in Nebraska, USA.</title>
        <authorList>
            <person name="Schachtman D."/>
        </authorList>
    </citation>
    <scope>NUCLEOTIDE SEQUENCE [LARGE SCALE GENOMIC DNA]</scope>
    <source>
        <strain evidence="15 16">1225</strain>
    </source>
</reference>
<evidence type="ECO:0000256" key="8">
    <source>
        <dbReference type="ARBA" id="ARBA00022670"/>
    </source>
</evidence>
<accession>A0A561R8A0</accession>
<dbReference type="InterPro" id="IPR002410">
    <property type="entry name" value="Peptidase_S33"/>
</dbReference>
<dbReference type="GO" id="GO:0006508">
    <property type="term" value="P:proteolysis"/>
    <property type="evidence" value="ECO:0007669"/>
    <property type="project" value="UniProtKB-KW"/>
</dbReference>
<evidence type="ECO:0000256" key="10">
    <source>
        <dbReference type="ARBA" id="ARBA00029605"/>
    </source>
</evidence>
<keyword evidence="9 11" id="KW-0378">Hydrolase</keyword>
<dbReference type="NCBIfam" id="TIGR01249">
    <property type="entry name" value="pro_imino_pep_1"/>
    <property type="match status" value="1"/>
</dbReference>
<name>A0A561R8A0_9HYPH</name>
<dbReference type="RefSeq" id="WP_145632340.1">
    <property type="nucleotide sequence ID" value="NZ_VIWP01000001.1"/>
</dbReference>
<proteinExistence type="inferred from homology"/>
<evidence type="ECO:0000313" key="15">
    <source>
        <dbReference type="EMBL" id="TWF58828.1"/>
    </source>
</evidence>
<evidence type="ECO:0000256" key="11">
    <source>
        <dbReference type="PIRNR" id="PIRNR006431"/>
    </source>
</evidence>
<protein>
    <recommendedName>
        <fullName evidence="5 11">Proline iminopeptidase</fullName>
        <shortName evidence="11">PIP</shortName>
        <ecNumber evidence="4 11">3.4.11.5</ecNumber>
    </recommendedName>
    <alternativeName>
        <fullName evidence="10 11">Prolyl aminopeptidase</fullName>
    </alternativeName>
</protein>
<keyword evidence="6 11" id="KW-0031">Aminopeptidase</keyword>
<dbReference type="EC" id="3.4.11.5" evidence="4 11"/>
<feature type="active site" description="Proton donor" evidence="12">
    <location>
        <position position="293"/>
    </location>
</feature>
<evidence type="ECO:0000259" key="14">
    <source>
        <dbReference type="Pfam" id="PF00561"/>
    </source>
</evidence>
<dbReference type="InterPro" id="IPR005944">
    <property type="entry name" value="Pro_iminopeptidase"/>
</dbReference>
<evidence type="ECO:0000256" key="5">
    <source>
        <dbReference type="ARBA" id="ARBA00021843"/>
    </source>
</evidence>
<organism evidence="15 16">
    <name type="scientific">Neorhizobium alkalisoli</name>
    <dbReference type="NCBI Taxonomy" id="528178"/>
    <lineage>
        <taxon>Bacteria</taxon>
        <taxon>Pseudomonadati</taxon>
        <taxon>Pseudomonadota</taxon>
        <taxon>Alphaproteobacteria</taxon>
        <taxon>Hyphomicrobiales</taxon>
        <taxon>Rhizobiaceae</taxon>
        <taxon>Rhizobium/Agrobacterium group</taxon>
        <taxon>Neorhizobium</taxon>
    </lineage>
</organism>
<comment type="catalytic activity">
    <reaction evidence="1 11 13">
        <text>Release of N-terminal proline from a peptide.</text>
        <dbReference type="EC" id="3.4.11.5"/>
    </reaction>
</comment>
<dbReference type="PANTHER" id="PTHR43722:SF1">
    <property type="entry name" value="PROLINE IMINOPEPTIDASE"/>
    <property type="match status" value="1"/>
</dbReference>
<dbReference type="PIRSF" id="PIRSF006431">
    <property type="entry name" value="Pept_S33"/>
    <property type="match status" value="1"/>
</dbReference>
<evidence type="ECO:0000256" key="3">
    <source>
        <dbReference type="ARBA" id="ARBA00010088"/>
    </source>
</evidence>
<keyword evidence="16" id="KW-1185">Reference proteome</keyword>
<feature type="domain" description="AB hydrolase-1" evidence="14">
    <location>
        <begin position="37"/>
        <end position="289"/>
    </location>
</feature>
<dbReference type="SUPFAM" id="SSF53474">
    <property type="entry name" value="alpha/beta-Hydrolases"/>
    <property type="match status" value="1"/>
</dbReference>
<dbReference type="InterPro" id="IPR000073">
    <property type="entry name" value="AB_hydrolase_1"/>
</dbReference>
<evidence type="ECO:0000256" key="1">
    <source>
        <dbReference type="ARBA" id="ARBA00001585"/>
    </source>
</evidence>
<dbReference type="OrthoDB" id="9796770at2"/>
<dbReference type="Pfam" id="PF00561">
    <property type="entry name" value="Abhydrolase_1"/>
    <property type="match status" value="1"/>
</dbReference>
<evidence type="ECO:0000256" key="2">
    <source>
        <dbReference type="ARBA" id="ARBA00004496"/>
    </source>
</evidence>
<comment type="similarity">
    <text evidence="3 11 13">Belongs to the peptidase S33 family.</text>
</comment>
<keyword evidence="8 11" id="KW-0645">Protease</keyword>
<dbReference type="EMBL" id="VIWP01000001">
    <property type="protein sequence ID" value="TWF58828.1"/>
    <property type="molecule type" value="Genomic_DNA"/>
</dbReference>
<feature type="active site" description="Nucleophile" evidence="12">
    <location>
        <position position="111"/>
    </location>
</feature>
<keyword evidence="7 11" id="KW-0963">Cytoplasm</keyword>
<comment type="subcellular location">
    <subcellularLocation>
        <location evidence="2 11">Cytoplasm</location>
    </subcellularLocation>
</comment>
<feature type="active site" evidence="12">
    <location>
        <position position="265"/>
    </location>
</feature>